<name>A0A4Q9VG67_9HYPH</name>
<dbReference type="InterPro" id="IPR002656">
    <property type="entry name" value="Acyl_transf_3_dom"/>
</dbReference>
<reference evidence="3 4" key="1">
    <citation type="submission" date="2019-02" db="EMBL/GenBank/DDBJ databases">
        <title>Siculibacillus lacustris gen. nov., sp. nov., a new rosette-forming bacterium isolated from a freshwater crater lake (Lake St. Ana, Romania).</title>
        <authorList>
            <person name="Felfoldi T."/>
            <person name="Marton Z."/>
            <person name="Szabo A."/>
            <person name="Mentes A."/>
            <person name="Boka K."/>
            <person name="Marialigeti K."/>
            <person name="Mathe I."/>
            <person name="Koncz M."/>
            <person name="Schumann P."/>
            <person name="Toth E."/>
        </authorList>
    </citation>
    <scope>NUCLEOTIDE SEQUENCE [LARGE SCALE GENOMIC DNA]</scope>
    <source>
        <strain evidence="3 4">SA-279</strain>
    </source>
</reference>
<feature type="transmembrane region" description="Helical" evidence="1">
    <location>
        <begin position="325"/>
        <end position="346"/>
    </location>
</feature>
<gene>
    <name evidence="3" type="ORF">EYW49_19185</name>
</gene>
<feature type="transmembrane region" description="Helical" evidence="1">
    <location>
        <begin position="358"/>
        <end position="383"/>
    </location>
</feature>
<keyword evidence="1" id="KW-0812">Transmembrane</keyword>
<feature type="transmembrane region" description="Helical" evidence="1">
    <location>
        <begin position="61"/>
        <end position="85"/>
    </location>
</feature>
<keyword evidence="4" id="KW-1185">Reference proteome</keyword>
<dbReference type="PANTHER" id="PTHR36927:SF1">
    <property type="entry name" value="MDO-LIKE PROTEIN"/>
    <property type="match status" value="1"/>
</dbReference>
<feature type="transmembrane region" description="Helical" evidence="1">
    <location>
        <begin position="106"/>
        <end position="126"/>
    </location>
</feature>
<feature type="transmembrane region" description="Helical" evidence="1">
    <location>
        <begin position="154"/>
        <end position="178"/>
    </location>
</feature>
<dbReference type="GO" id="GO:0016747">
    <property type="term" value="F:acyltransferase activity, transferring groups other than amino-acyl groups"/>
    <property type="evidence" value="ECO:0007669"/>
    <property type="project" value="InterPro"/>
</dbReference>
<dbReference type="AlphaFoldDB" id="A0A4Q9VG67"/>
<keyword evidence="1" id="KW-1133">Transmembrane helix</keyword>
<feature type="transmembrane region" description="Helical" evidence="1">
    <location>
        <begin position="258"/>
        <end position="278"/>
    </location>
</feature>
<evidence type="ECO:0000256" key="1">
    <source>
        <dbReference type="SAM" id="Phobius"/>
    </source>
</evidence>
<dbReference type="PANTHER" id="PTHR36927">
    <property type="entry name" value="BLR4337 PROTEIN"/>
    <property type="match status" value="1"/>
</dbReference>
<feature type="domain" description="Acyltransferase 3" evidence="2">
    <location>
        <begin position="21"/>
        <end position="369"/>
    </location>
</feature>
<evidence type="ECO:0000259" key="2">
    <source>
        <dbReference type="Pfam" id="PF01757"/>
    </source>
</evidence>
<sequence>MRVVTPEQHADRQDAADHGRIHYLDNLRSFIVCIVVVFHAALAFMIFCPEWWPVADPQQNLFFTGVVLLTDVPIMPIMFLLAGYFGLESLRRRGLGDFWHDKFWRIVVPWLLGIVVIAPFCPYFLLLSRDANPPSFLHVLTDLYFTERYNTQGALWFLGVLTVFFGALSLVWAAWPALRRVDEHPGRPTAAFWVGFSAVVMVVFLAVNQFWFDFQWVPIDYVLWVQPTRVSLEAFYFVLGVHACRGRWFVAGGYRPNVVVWLPVAVAAGALLFVYKMWVGFLMPELWMRAGHAVLHCLFCLATTLALIGLFQAHADRTGAFLGRLAAASFGIYWVHMPIVFAFNLLVRGYDWNIYVKYLVVSALALVVSHLVASRGLLLLPIFGGRRLTSPRLLAR</sequence>
<dbReference type="Pfam" id="PF01757">
    <property type="entry name" value="Acyl_transf_3"/>
    <property type="match status" value="1"/>
</dbReference>
<evidence type="ECO:0000313" key="4">
    <source>
        <dbReference type="Proteomes" id="UP000292781"/>
    </source>
</evidence>
<organism evidence="3 4">
    <name type="scientific">Siculibacillus lacustris</name>
    <dbReference type="NCBI Taxonomy" id="1549641"/>
    <lineage>
        <taxon>Bacteria</taxon>
        <taxon>Pseudomonadati</taxon>
        <taxon>Pseudomonadota</taxon>
        <taxon>Alphaproteobacteria</taxon>
        <taxon>Hyphomicrobiales</taxon>
        <taxon>Ancalomicrobiaceae</taxon>
        <taxon>Siculibacillus</taxon>
    </lineage>
</organism>
<accession>A0A4Q9VG67</accession>
<feature type="transmembrane region" description="Helical" evidence="1">
    <location>
        <begin position="30"/>
        <end position="49"/>
    </location>
</feature>
<feature type="transmembrane region" description="Helical" evidence="1">
    <location>
        <begin position="190"/>
        <end position="212"/>
    </location>
</feature>
<protein>
    <recommendedName>
        <fullName evidence="2">Acyltransferase 3 domain-containing protein</fullName>
    </recommendedName>
</protein>
<dbReference type="Proteomes" id="UP000292781">
    <property type="component" value="Unassembled WGS sequence"/>
</dbReference>
<proteinExistence type="predicted"/>
<dbReference type="InterPro" id="IPR050623">
    <property type="entry name" value="Glucan_succinyl_AcylTrfase"/>
</dbReference>
<comment type="caution">
    <text evidence="3">The sequence shown here is derived from an EMBL/GenBank/DDBJ whole genome shotgun (WGS) entry which is preliminary data.</text>
</comment>
<dbReference type="EMBL" id="SJFN01000037">
    <property type="protein sequence ID" value="TBW33979.1"/>
    <property type="molecule type" value="Genomic_DNA"/>
</dbReference>
<evidence type="ECO:0000313" key="3">
    <source>
        <dbReference type="EMBL" id="TBW33979.1"/>
    </source>
</evidence>
<keyword evidence="1" id="KW-0472">Membrane</keyword>
<feature type="transmembrane region" description="Helical" evidence="1">
    <location>
        <begin position="290"/>
        <end position="313"/>
    </location>
</feature>
<dbReference type="OrthoDB" id="7283199at2"/>